<dbReference type="Ensembl" id="ENSCCRT00010012921.1">
    <property type="protein sequence ID" value="ENSCCRP00010011863.1"/>
    <property type="gene ID" value="ENSCCRG00010005015.1"/>
</dbReference>
<keyword evidence="2" id="KW-1185">Reference proteome</keyword>
<dbReference type="GO" id="GO:0005811">
    <property type="term" value="C:lipid droplet"/>
    <property type="evidence" value="ECO:0007669"/>
    <property type="project" value="TreeGrafter"/>
</dbReference>
<dbReference type="InterPro" id="IPR036291">
    <property type="entry name" value="NAD(P)-bd_dom_sf"/>
</dbReference>
<dbReference type="SUPFAM" id="SSF51735">
    <property type="entry name" value="NAD(P)-binding Rossmann-fold domains"/>
    <property type="match status" value="1"/>
</dbReference>
<dbReference type="PANTHER" id="PTHR24322">
    <property type="entry name" value="PKSB"/>
    <property type="match status" value="1"/>
</dbReference>
<protein>
    <submittedName>
        <fullName evidence="1">Uncharacterized protein</fullName>
    </submittedName>
</protein>
<dbReference type="Proteomes" id="UP000694427">
    <property type="component" value="Unplaced"/>
</dbReference>
<evidence type="ECO:0000313" key="1">
    <source>
        <dbReference type="Ensembl" id="ENSCCRP00010011863.1"/>
    </source>
</evidence>
<dbReference type="InterPro" id="IPR002347">
    <property type="entry name" value="SDR_fam"/>
</dbReference>
<evidence type="ECO:0000313" key="2">
    <source>
        <dbReference type="Proteomes" id="UP000694427"/>
    </source>
</evidence>
<name>A0A8C1GNX0_CYPCA</name>
<dbReference type="PANTHER" id="PTHR24322:SF734">
    <property type="entry name" value="EPIDERMAL RETINOL DEHYDROGENASE 2"/>
    <property type="match status" value="1"/>
</dbReference>
<sequence>MTTVYPSFDGYFQQDNAQSSNHLRWFLEHDNEPLLLFENAFFRLFIPYCKKYVEGEIVLVTGAANGIEKLIAKELGHHRATLVLWDINSGTGELTVISKASRYVNSQTYKAFLPALLQRNHGHLVCMACHGGLFAMNGLAVCKSAAMSFAESIVLELLFPKKEGIKTAIVDLCSWSCRNTDILPLLRRPSFLTILDQRHVAKQIVDAIYYRRRCICCYPHVYIS</sequence>
<accession>A0A8C1GNX0</accession>
<reference evidence="1" key="1">
    <citation type="submission" date="2025-08" db="UniProtKB">
        <authorList>
            <consortium name="Ensembl"/>
        </authorList>
    </citation>
    <scope>IDENTIFICATION</scope>
</reference>
<organism evidence="1 2">
    <name type="scientific">Cyprinus carpio</name>
    <name type="common">Common carp</name>
    <dbReference type="NCBI Taxonomy" id="7962"/>
    <lineage>
        <taxon>Eukaryota</taxon>
        <taxon>Metazoa</taxon>
        <taxon>Chordata</taxon>
        <taxon>Craniata</taxon>
        <taxon>Vertebrata</taxon>
        <taxon>Euteleostomi</taxon>
        <taxon>Actinopterygii</taxon>
        <taxon>Neopterygii</taxon>
        <taxon>Teleostei</taxon>
        <taxon>Ostariophysi</taxon>
        <taxon>Cypriniformes</taxon>
        <taxon>Cyprinidae</taxon>
        <taxon>Cyprininae</taxon>
        <taxon>Cyprinus</taxon>
    </lineage>
</organism>
<dbReference type="PRINTS" id="PR00081">
    <property type="entry name" value="GDHRDH"/>
</dbReference>
<reference evidence="1" key="2">
    <citation type="submission" date="2025-09" db="UniProtKB">
        <authorList>
            <consortium name="Ensembl"/>
        </authorList>
    </citation>
    <scope>IDENTIFICATION</scope>
</reference>
<dbReference type="GO" id="GO:0016616">
    <property type="term" value="F:oxidoreductase activity, acting on the CH-OH group of donors, NAD or NADP as acceptor"/>
    <property type="evidence" value="ECO:0007669"/>
    <property type="project" value="TreeGrafter"/>
</dbReference>
<proteinExistence type="predicted"/>
<dbReference type="AlphaFoldDB" id="A0A8C1GNX0"/>